<feature type="compositionally biased region" description="Polar residues" evidence="1">
    <location>
        <begin position="880"/>
        <end position="901"/>
    </location>
</feature>
<feature type="compositionally biased region" description="Polar residues" evidence="1">
    <location>
        <begin position="247"/>
        <end position="257"/>
    </location>
</feature>
<feature type="compositionally biased region" description="Basic and acidic residues" evidence="1">
    <location>
        <begin position="1655"/>
        <end position="1664"/>
    </location>
</feature>
<protein>
    <submittedName>
        <fullName evidence="3">Uncharacterized protein LOC108679863 isoform X1</fullName>
    </submittedName>
</protein>
<accession>A0A8B7PDK2</accession>
<feature type="region of interest" description="Disordered" evidence="1">
    <location>
        <begin position="497"/>
        <end position="543"/>
    </location>
</feature>
<keyword evidence="2" id="KW-1185">Reference proteome</keyword>
<evidence type="ECO:0000313" key="3">
    <source>
        <dbReference type="RefSeq" id="XP_018024085.2"/>
    </source>
</evidence>
<feature type="compositionally biased region" description="Polar residues" evidence="1">
    <location>
        <begin position="338"/>
        <end position="351"/>
    </location>
</feature>
<feature type="compositionally biased region" description="Polar residues" evidence="1">
    <location>
        <begin position="824"/>
        <end position="845"/>
    </location>
</feature>
<feature type="compositionally biased region" description="Basic and acidic residues" evidence="1">
    <location>
        <begin position="189"/>
        <end position="216"/>
    </location>
</feature>
<feature type="compositionally biased region" description="Basic and acidic residues" evidence="1">
    <location>
        <begin position="592"/>
        <end position="604"/>
    </location>
</feature>
<feature type="compositionally biased region" description="Polar residues" evidence="1">
    <location>
        <begin position="1220"/>
        <end position="1231"/>
    </location>
</feature>
<feature type="compositionally biased region" description="Polar residues" evidence="1">
    <location>
        <begin position="1601"/>
        <end position="1619"/>
    </location>
</feature>
<feature type="compositionally biased region" description="Acidic residues" evidence="1">
    <location>
        <begin position="303"/>
        <end position="313"/>
    </location>
</feature>
<dbReference type="Proteomes" id="UP000694843">
    <property type="component" value="Unplaced"/>
</dbReference>
<feature type="compositionally biased region" description="Low complexity" evidence="1">
    <location>
        <begin position="497"/>
        <end position="507"/>
    </location>
</feature>
<feature type="region of interest" description="Disordered" evidence="1">
    <location>
        <begin position="561"/>
        <end position="777"/>
    </location>
</feature>
<feature type="region of interest" description="Disordered" evidence="1">
    <location>
        <begin position="185"/>
        <end position="365"/>
    </location>
</feature>
<feature type="region of interest" description="Disordered" evidence="1">
    <location>
        <begin position="2135"/>
        <end position="2176"/>
    </location>
</feature>
<feature type="compositionally biased region" description="Basic and acidic residues" evidence="1">
    <location>
        <begin position="116"/>
        <end position="143"/>
    </location>
</feature>
<dbReference type="RefSeq" id="XP_018024085.2">
    <property type="nucleotide sequence ID" value="XM_018168596.2"/>
</dbReference>
<proteinExistence type="predicted"/>
<feature type="region of interest" description="Disordered" evidence="1">
    <location>
        <begin position="2298"/>
        <end position="2327"/>
    </location>
</feature>
<evidence type="ECO:0000313" key="2">
    <source>
        <dbReference type="Proteomes" id="UP000694843"/>
    </source>
</evidence>
<feature type="compositionally biased region" description="Low complexity" evidence="1">
    <location>
        <begin position="2309"/>
        <end position="2323"/>
    </location>
</feature>
<gene>
    <name evidence="3" type="primary">LOC108679863</name>
</gene>
<feature type="region of interest" description="Disordered" evidence="1">
    <location>
        <begin position="2379"/>
        <end position="2401"/>
    </location>
</feature>
<feature type="region of interest" description="Disordered" evidence="1">
    <location>
        <begin position="2098"/>
        <end position="2123"/>
    </location>
</feature>
<feature type="region of interest" description="Disordered" evidence="1">
    <location>
        <begin position="1578"/>
        <end position="1684"/>
    </location>
</feature>
<feature type="region of interest" description="Disordered" evidence="1">
    <location>
        <begin position="1208"/>
        <end position="1260"/>
    </location>
</feature>
<feature type="compositionally biased region" description="Low complexity" evidence="1">
    <location>
        <begin position="1633"/>
        <end position="1652"/>
    </location>
</feature>
<feature type="compositionally biased region" description="Basic and acidic residues" evidence="1">
    <location>
        <begin position="734"/>
        <end position="764"/>
    </location>
</feature>
<feature type="compositionally biased region" description="Polar residues" evidence="1">
    <location>
        <begin position="2167"/>
        <end position="2176"/>
    </location>
</feature>
<sequence length="2815" mass="307440">MKTFIESHKIYYEKQEKKGLWALDLAKRIHSAEGKECLDEETLSRLNSTLLAMQSNMSCQYDSFISKKKRELKGDRLGLALLPSFEQWIDNFDEEEEGSPGEFSEDNAYYTDNPENSERKISVQESTVIKEESKKSTVEKTKIEVPPTSTKNSVKKKRGPYKKKTPEEKNAMKIAGAKIEQLLMGASEPRYESSDRSLDNKCESSAESLPEKNMDRKKPKKNAAGHINFNYAEQNHDSDFSDGPFKNDTTAMRSSRISNKKPVKDKIRNFTTDSALQKPRQKLSDGKSKKPISVSGKYLFGDDSSDEDSDFENSETSKQTETPPNKPEVCDRLGANHVVNNQPNKTPNLQLKLSEETPPSLPIGRSIHGIAKISRVFDREVVTSSARPDRKARKDEPVKLGARNKHVTPSYNVKEIGTLMRETMKEKQKLLKNNRSSKSLATRIPRTISSPTVSKRRMPLAIAPPVKSKSMPTYKPTSQELLSSEDKILTNCQLLDNDSSMFSSSNSLDDKTVSYNRNPLTEQKSSMKATNKLSDESMDSSSAKDLTSLNLLDDNIASDAATSASCSGYSNEARSTEEDASAKEPGSTEEAMSTKESTRTKEFVCTEVDASTEMAANTEEAASTKVAANFEEAVNTEETASTKEAASDMEAGSAMESASPIKDANAKEAASTKEPRSTEEYVSPEDCVSTEEPESTKETSSTEEAVNIRKVSGFDKETNLPRSILMQDSLESPEICKTETQHSETECSTESHEVNNPETRHSETEDATQLVSETSKLPRQNCVSDDVFKESSAAFLKSILNDDLAMSSDSEDDDYLNDDLRSFPCSSDKPSNPCSGQEVSMSAASPRQPPIALSNRSSPVESLSYHKLPTLAMEIISPIKSPSYNPSTDSAEISSRTSTPMKISSKESISDKDCGTVKHKILSLAIEAANVQTINEPASKVQGTYSPVVVVSCPTPVSVAVDEIRGNASSMDRRNTSKSDISISAKKTKAAENDKWISIRGIYTGLDLSLTDDDSENSFLTNKTGAWTESWNHNTEKTLTPTFCEPESSQVDRCKENCDKKLCSSSTVASSNTEDHSHGADGKNDDVVVSSICLSKQSTYDKTNFTNTDSETINQRSLDVTPANSSVCENSKDCNFEGFTSQKKVPCTDLDTAMVVEPTTLPNVLDQVPSSCRANIPGILGRNTGEKTRRFSGSERVVAEFESPHSYSLRRRSSCRDPPNESTPIKSTSAQRSRKDSTKKAKACKQPNSRSLNEPEAVAGDEDLISPCDVSSMETRVKIIEPAQNSFSDDYKKNIRSIFDSLKSPDLLIEVPNFVLPTHFSAESKSLVGPSFTEVQKEHSVIQNSFAPSLRRCEHKHTLPLLPVVEPASIASSSDVDATANEMVMNQKPLDTSYPLVSGNDTTIEKKFSNLDSDEISTEIVAGSTKMTEKTNECNDADEISTAVVTESSLATETTASHNFDEISTAVVSGSTLTMETAASNNAHEISTAVLTESSLTTETTASHNSDEISTAVVTGSEVISVKIENKQKPVATFLPAVILQTQQRYRLRKKHSPSIYSIPLKSKISVVEREHSKSNVCDLGNDCVESVPTEDSDNVEHQMKNSPLTSANNENDVPATSNAHEHYASSENTENSISLSKTSSTTSQNSSSSSTVIQKDDELERDQNSPPIVKSFPPARKTKITSLDATDGTSLSVKQEILVDPTSKASRKRKAMVFKSTKRVIIDSPPRPVANFRKVNRETKKNMKTDGEKIKKPCNKQVQQSVIILKKSSMHKLSQNKVNVKQSGDASLRSRQSTTDTSDLDVNAINEETTKADVDNPKSRNCIGLSKTSKCDEVASADEARQLTLAPRSQEMNVNFTSSDSESEPELRIIIDELTVEADFVKCKSGHENSSVISPLGAIVQEGLTIEKSNDVSGDLVRGSENGAGSVSIRPDKKKRVIPDDESLEPSILGQCKKLKTDLVGHPSNELKPVATEIVGTKSPHTTVKVGISTPRQTAGKKVNFSASQLKELERRKSMSNPTSNIVSRTSGHLTPSNFSATLSAAKSKVSRASYSPKNASTFAKTLPAAREKKVNMKRTPGLLKSAAAAATAAARRTFVGTQRPHGSHMKRVLPPADDSSSDELCIKRSPGKKMLLVDSDSETDDFVSPKMSSSTSSSERFAKKRRISSENSPLLNSQNRTLGSVLDNLSLKSVHVKKSSILLGNKIDSSRKSKTDNPLIDSPAMLDKLSPNYTPARHKTPLDSDLLSSTSETGSTTLKSMIDPHSTKSSKTLPKHGCSKIEPNLRIDVPCDYPAVSSAPASFHSGPRNIAPTSALSSTASLPGPSKKRDLTDIIGCSADNSPKAVNSGVNSEFRDNIKPISYFGKDILATTNSENESACDLHSSEESSVSDVDDDSSPQTVTDSTELYPVLKLADPELDTSRFEDVFAEFSALIETQMQARLGSSDWKTGVHRLVNALQRRLAKVASASILSHLRPVARAFIEAILEIDPLDDLPLGARALCPMLYKLFMLAKLIEANVSTVPAHALEELITSTCESLICNSGFTGSSGGENAPTLSAASVASLCAWHTASCCVAKKGDRKPQWQRSRCFIVNVLCHYPGSAHAALLASLFLARFVFLRVVKYRSSTGLERVIIWLVHHGEWIGKRSVRKLLIENMIQRHSCVSPPAEPLILVRSIVDSLLQTKNKAKKFIFLDYPQNIKTALLGFEVLGCWKRKPWVTNELLPFLVKVLASKNQIPASKLCHCISIITGAVLPRVGIDKDEIRELLQKIEEDGGSALLTASRFVDPKLQPDDALVPKLLSALADSLLKIMHDQDA</sequence>
<feature type="region of interest" description="Disordered" evidence="1">
    <location>
        <begin position="95"/>
        <end position="171"/>
    </location>
</feature>
<feature type="compositionally biased region" description="Polar residues" evidence="1">
    <location>
        <begin position="513"/>
        <end position="532"/>
    </location>
</feature>
<feature type="compositionally biased region" description="Basic residues" evidence="1">
    <location>
        <begin position="153"/>
        <end position="163"/>
    </location>
</feature>
<feature type="region of interest" description="Disordered" evidence="1">
    <location>
        <begin position="1768"/>
        <end position="1800"/>
    </location>
</feature>
<feature type="region of interest" description="Disordered" evidence="1">
    <location>
        <begin position="2206"/>
        <end position="2275"/>
    </location>
</feature>
<feature type="region of interest" description="Disordered" evidence="1">
    <location>
        <begin position="879"/>
        <end position="907"/>
    </location>
</feature>
<dbReference type="GeneID" id="108679863"/>
<feature type="compositionally biased region" description="Basic and acidic residues" evidence="1">
    <location>
        <begin position="381"/>
        <end position="398"/>
    </location>
</feature>
<feature type="region of interest" description="Disordered" evidence="1">
    <location>
        <begin position="381"/>
        <end position="405"/>
    </location>
</feature>
<dbReference type="OMA" id="KTHADEN"/>
<feature type="compositionally biased region" description="Polar residues" evidence="1">
    <location>
        <begin position="767"/>
        <end position="777"/>
    </location>
</feature>
<feature type="compositionally biased region" description="Basic and acidic residues" evidence="1">
    <location>
        <begin position="664"/>
        <end position="679"/>
    </location>
</feature>
<feature type="region of interest" description="Disordered" evidence="1">
    <location>
        <begin position="806"/>
        <end position="859"/>
    </location>
</feature>
<name>A0A8B7PDK2_HYAAZ</name>
<evidence type="ECO:0000256" key="1">
    <source>
        <dbReference type="SAM" id="MobiDB-lite"/>
    </source>
</evidence>
<feature type="compositionally biased region" description="Acidic residues" evidence="1">
    <location>
        <begin position="95"/>
        <end position="105"/>
    </location>
</feature>
<reference evidence="3" key="1">
    <citation type="submission" date="2025-08" db="UniProtKB">
        <authorList>
            <consortium name="RefSeq"/>
        </authorList>
    </citation>
    <scope>IDENTIFICATION</scope>
    <source>
        <tissue evidence="3">Whole organism</tissue>
    </source>
</reference>
<feature type="region of interest" description="Disordered" evidence="1">
    <location>
        <begin position="447"/>
        <end position="483"/>
    </location>
</feature>
<feature type="compositionally biased region" description="Polar residues" evidence="1">
    <location>
        <begin position="561"/>
        <end position="573"/>
    </location>
</feature>
<feature type="compositionally biased region" description="Polar residues" evidence="1">
    <location>
        <begin position="1772"/>
        <end position="1798"/>
    </location>
</feature>
<dbReference type="KEGG" id="hazt:108679863"/>
<dbReference type="OrthoDB" id="6369954at2759"/>
<organism evidence="2 3">
    <name type="scientific">Hyalella azteca</name>
    <name type="common">Amphipod</name>
    <dbReference type="NCBI Taxonomy" id="294128"/>
    <lineage>
        <taxon>Eukaryota</taxon>
        <taxon>Metazoa</taxon>
        <taxon>Ecdysozoa</taxon>
        <taxon>Arthropoda</taxon>
        <taxon>Crustacea</taxon>
        <taxon>Multicrustacea</taxon>
        <taxon>Malacostraca</taxon>
        <taxon>Eumalacostraca</taxon>
        <taxon>Peracarida</taxon>
        <taxon>Amphipoda</taxon>
        <taxon>Senticaudata</taxon>
        <taxon>Talitrida</taxon>
        <taxon>Talitroidea</taxon>
        <taxon>Hyalellidae</taxon>
        <taxon>Hyalella</taxon>
    </lineage>
</organism>
<feature type="compositionally biased region" description="Low complexity" evidence="1">
    <location>
        <begin position="2241"/>
        <end position="2258"/>
    </location>
</feature>